<dbReference type="AlphaFoldDB" id="A0A1F8DTQ9"/>
<name>A0A1F8DTQ9_9BACT</name>
<accession>A0A1F8DTQ9</accession>
<protein>
    <submittedName>
        <fullName evidence="1">Uncharacterized protein</fullName>
    </submittedName>
</protein>
<dbReference type="Proteomes" id="UP000178798">
    <property type="component" value="Unassembled WGS sequence"/>
</dbReference>
<comment type="caution">
    <text evidence="1">The sequence shown here is derived from an EMBL/GenBank/DDBJ whole genome shotgun (WGS) entry which is preliminary data.</text>
</comment>
<evidence type="ECO:0000313" key="2">
    <source>
        <dbReference type="Proteomes" id="UP000178798"/>
    </source>
</evidence>
<gene>
    <name evidence="1" type="ORF">A2999_02075</name>
</gene>
<evidence type="ECO:0000313" key="1">
    <source>
        <dbReference type="EMBL" id="OGM92013.1"/>
    </source>
</evidence>
<dbReference type="EMBL" id="MGIQ01000002">
    <property type="protein sequence ID" value="OGM92013.1"/>
    <property type="molecule type" value="Genomic_DNA"/>
</dbReference>
<proteinExistence type="predicted"/>
<organism evidence="1 2">
    <name type="scientific">Candidatus Wolfebacteria bacterium RIFCSPLOWO2_01_FULL_38_11</name>
    <dbReference type="NCBI Taxonomy" id="1802556"/>
    <lineage>
        <taxon>Bacteria</taxon>
        <taxon>Candidatus Wolfeibacteriota</taxon>
    </lineage>
</organism>
<reference evidence="1 2" key="1">
    <citation type="journal article" date="2016" name="Nat. Commun.">
        <title>Thousands of microbial genomes shed light on interconnected biogeochemical processes in an aquifer system.</title>
        <authorList>
            <person name="Anantharaman K."/>
            <person name="Brown C.T."/>
            <person name="Hug L.A."/>
            <person name="Sharon I."/>
            <person name="Castelle C.J."/>
            <person name="Probst A.J."/>
            <person name="Thomas B.C."/>
            <person name="Singh A."/>
            <person name="Wilkins M.J."/>
            <person name="Karaoz U."/>
            <person name="Brodie E.L."/>
            <person name="Williams K.H."/>
            <person name="Hubbard S.S."/>
            <person name="Banfield J.F."/>
        </authorList>
    </citation>
    <scope>NUCLEOTIDE SEQUENCE [LARGE SCALE GENOMIC DNA]</scope>
</reference>
<sequence length="59" mass="7117">MILRSFIIMLKKALSSRYKTINDLLGLNYYFDPEKDREYIQEKKEYAQSLLSNIEKILK</sequence>